<keyword evidence="1" id="KW-1133">Transmembrane helix</keyword>
<dbReference type="Proteomes" id="UP000033092">
    <property type="component" value="Chromosome"/>
</dbReference>
<organism evidence="2 3">
    <name type="scientific">Methanosarcina siciliae HI350</name>
    <dbReference type="NCBI Taxonomy" id="1434119"/>
    <lineage>
        <taxon>Archaea</taxon>
        <taxon>Methanobacteriati</taxon>
        <taxon>Methanobacteriota</taxon>
        <taxon>Stenosarchaea group</taxon>
        <taxon>Methanomicrobia</taxon>
        <taxon>Methanosarcinales</taxon>
        <taxon>Methanosarcinaceae</taxon>
        <taxon>Methanosarcina</taxon>
    </lineage>
</organism>
<proteinExistence type="predicted"/>
<evidence type="ECO:0000313" key="2">
    <source>
        <dbReference type="EMBL" id="AKB31318.1"/>
    </source>
</evidence>
<accession>A0A0E3PAX7</accession>
<dbReference type="GeneID" id="41604599"/>
<feature type="transmembrane region" description="Helical" evidence="1">
    <location>
        <begin position="12"/>
        <end position="38"/>
    </location>
</feature>
<keyword evidence="1" id="KW-0812">Transmembrane</keyword>
<dbReference type="KEGG" id="msz:MSSIH_0628"/>
<dbReference type="HOGENOM" id="CLU_2406410_0_0_2"/>
<dbReference type="PATRIC" id="fig|1434119.4.peg.793"/>
<dbReference type="RefSeq" id="WP_148704850.1">
    <property type="nucleotide sequence ID" value="NZ_CP009507.1"/>
</dbReference>
<protein>
    <submittedName>
        <fullName evidence="2">Uncharacterized protein</fullName>
    </submittedName>
</protein>
<sequence length="92" mass="10692">MEIPPIAFLFEYVFYALVTILVMPLVYIQGLLALGAFGHHIQENDPRKIIPGRLPIGRWSSRRVPAERKNYVNENTICKIIFRDRHLDINTT</sequence>
<keyword evidence="1" id="KW-0472">Membrane</keyword>
<reference evidence="2 3" key="1">
    <citation type="submission" date="2014-07" db="EMBL/GenBank/DDBJ databases">
        <title>Methanogenic archaea and the global carbon cycle.</title>
        <authorList>
            <person name="Henriksen J.R."/>
            <person name="Luke J."/>
            <person name="Reinhart S."/>
            <person name="Benedict M.N."/>
            <person name="Youngblut N.D."/>
            <person name="Metcalf M.E."/>
            <person name="Whitaker R.J."/>
            <person name="Metcalf W.W."/>
        </authorList>
    </citation>
    <scope>NUCLEOTIDE SEQUENCE [LARGE SCALE GENOMIC DNA]</scope>
    <source>
        <strain evidence="2 3">HI350</strain>
    </source>
</reference>
<evidence type="ECO:0000313" key="3">
    <source>
        <dbReference type="Proteomes" id="UP000033092"/>
    </source>
</evidence>
<dbReference type="EMBL" id="CP009507">
    <property type="protein sequence ID" value="AKB31318.1"/>
    <property type="molecule type" value="Genomic_DNA"/>
</dbReference>
<evidence type="ECO:0000256" key="1">
    <source>
        <dbReference type="SAM" id="Phobius"/>
    </source>
</evidence>
<name>A0A0E3PAX7_9EURY</name>
<gene>
    <name evidence="2" type="ORF">MSSIH_0628</name>
</gene>
<dbReference type="AlphaFoldDB" id="A0A0E3PAX7"/>